<sequence length="217" mass="25357">MPTDTFFRLPAEKQQRLMKAAKIEFSRHSLQEASIADIVKLADIPRGSFYQYFADKEDLYFHYYETLRKDRTNELIEAIDAAEGDIFEGFDQYFTFLLRDIFTGEDADFYRNLFLNMDYRAGRKVTDGPAHVNHAKHPRQGFIGELAEHINRTHLTIQSEAELHMFLHLIMTTVFSSIGKGYHERSRDPDYPIEKIVEDFKTALGWLKNGTYKKEGN</sequence>
<dbReference type="Pfam" id="PF17924">
    <property type="entry name" value="TetR_C_19"/>
    <property type="match status" value="1"/>
</dbReference>
<keyword evidence="1 2" id="KW-0238">DNA-binding</keyword>
<accession>A0ABS3L5P8</accession>
<evidence type="ECO:0000256" key="2">
    <source>
        <dbReference type="PROSITE-ProRule" id="PRU00335"/>
    </source>
</evidence>
<dbReference type="InterPro" id="IPR001647">
    <property type="entry name" value="HTH_TetR"/>
</dbReference>
<protein>
    <submittedName>
        <fullName evidence="4">TetR family transcriptional regulator</fullName>
    </submittedName>
</protein>
<dbReference type="PANTHER" id="PTHR43479:SF11">
    <property type="entry name" value="ACREF_ENVCD OPERON REPRESSOR-RELATED"/>
    <property type="match status" value="1"/>
</dbReference>
<dbReference type="PROSITE" id="PS50977">
    <property type="entry name" value="HTH_TETR_2"/>
    <property type="match status" value="1"/>
</dbReference>
<dbReference type="PANTHER" id="PTHR43479">
    <property type="entry name" value="ACREF/ENVCD OPERON REPRESSOR-RELATED"/>
    <property type="match status" value="1"/>
</dbReference>
<organism evidence="4 5">
    <name type="scientific">Candidatus Enterococcus moelleringii</name>
    <dbReference type="NCBI Taxonomy" id="2815325"/>
    <lineage>
        <taxon>Bacteria</taxon>
        <taxon>Bacillati</taxon>
        <taxon>Bacillota</taxon>
        <taxon>Bacilli</taxon>
        <taxon>Lactobacillales</taxon>
        <taxon>Enterococcaceae</taxon>
        <taxon>Enterococcus</taxon>
    </lineage>
</organism>
<dbReference type="InterPro" id="IPR009057">
    <property type="entry name" value="Homeodomain-like_sf"/>
</dbReference>
<dbReference type="Pfam" id="PF00440">
    <property type="entry name" value="TetR_N"/>
    <property type="match status" value="1"/>
</dbReference>
<feature type="DNA-binding region" description="H-T-H motif" evidence="2">
    <location>
        <begin position="34"/>
        <end position="53"/>
    </location>
</feature>
<feature type="domain" description="HTH tetR-type" evidence="3">
    <location>
        <begin position="11"/>
        <end position="71"/>
    </location>
</feature>
<dbReference type="RefSeq" id="WP_207671885.1">
    <property type="nucleotide sequence ID" value="NZ_JAFREM010000004.1"/>
</dbReference>
<evidence type="ECO:0000259" key="3">
    <source>
        <dbReference type="PROSITE" id="PS50977"/>
    </source>
</evidence>
<dbReference type="Gene3D" id="1.10.357.10">
    <property type="entry name" value="Tetracycline Repressor, domain 2"/>
    <property type="match status" value="1"/>
</dbReference>
<evidence type="ECO:0000313" key="5">
    <source>
        <dbReference type="Proteomes" id="UP000664601"/>
    </source>
</evidence>
<evidence type="ECO:0000313" key="4">
    <source>
        <dbReference type="EMBL" id="MBO1304937.1"/>
    </source>
</evidence>
<dbReference type="EMBL" id="JAFREM010000004">
    <property type="protein sequence ID" value="MBO1304937.1"/>
    <property type="molecule type" value="Genomic_DNA"/>
</dbReference>
<dbReference type="SUPFAM" id="SSF46689">
    <property type="entry name" value="Homeodomain-like"/>
    <property type="match status" value="1"/>
</dbReference>
<evidence type="ECO:0000256" key="1">
    <source>
        <dbReference type="ARBA" id="ARBA00023125"/>
    </source>
</evidence>
<reference evidence="4 5" key="1">
    <citation type="submission" date="2021-03" db="EMBL/GenBank/DDBJ databases">
        <title>Enterococcal diversity collection.</title>
        <authorList>
            <person name="Gilmore M.S."/>
            <person name="Schwartzman J."/>
            <person name="Van Tyne D."/>
            <person name="Martin M."/>
            <person name="Earl A.M."/>
            <person name="Manson A.L."/>
            <person name="Straub T."/>
            <person name="Salamzade R."/>
            <person name="Saavedra J."/>
            <person name="Lebreton F."/>
            <person name="Prichula J."/>
            <person name="Schaufler K."/>
            <person name="Gaca A."/>
            <person name="Sgardioli B."/>
            <person name="Wagenaar J."/>
            <person name="Strong T."/>
        </authorList>
    </citation>
    <scope>NUCLEOTIDE SEQUENCE [LARGE SCALE GENOMIC DNA]</scope>
    <source>
        <strain evidence="4 5">669A</strain>
    </source>
</reference>
<dbReference type="InterPro" id="IPR050624">
    <property type="entry name" value="HTH-type_Tx_Regulator"/>
</dbReference>
<dbReference type="Proteomes" id="UP000664601">
    <property type="component" value="Unassembled WGS sequence"/>
</dbReference>
<keyword evidence="5" id="KW-1185">Reference proteome</keyword>
<proteinExistence type="predicted"/>
<comment type="caution">
    <text evidence="4">The sequence shown here is derived from an EMBL/GenBank/DDBJ whole genome shotgun (WGS) entry which is preliminary data.</text>
</comment>
<name>A0ABS3L5P8_9ENTE</name>
<gene>
    <name evidence="4" type="ORF">JZO70_02095</name>
</gene>